<dbReference type="CDD" id="cd08662">
    <property type="entry name" value="M13"/>
    <property type="match status" value="1"/>
</dbReference>
<keyword evidence="4" id="KW-0645">Protease</keyword>
<accession>A0A8B8GNU6</accession>
<reference evidence="13" key="1">
    <citation type="submission" date="2025-08" db="UniProtKB">
        <authorList>
            <consortium name="RefSeq"/>
        </authorList>
    </citation>
    <scope>IDENTIFICATION</scope>
    <source>
        <tissue evidence="13">Whole body</tissue>
    </source>
</reference>
<dbReference type="GO" id="GO:0046872">
    <property type="term" value="F:metal ion binding"/>
    <property type="evidence" value="ECO:0007669"/>
    <property type="project" value="UniProtKB-KW"/>
</dbReference>
<dbReference type="Proteomes" id="UP000694846">
    <property type="component" value="Unplaced"/>
</dbReference>
<dbReference type="PRINTS" id="PR00786">
    <property type="entry name" value="NEPRILYSIN"/>
</dbReference>
<feature type="transmembrane region" description="Helical" evidence="9">
    <location>
        <begin position="80"/>
        <end position="97"/>
    </location>
</feature>
<dbReference type="SUPFAM" id="SSF55486">
    <property type="entry name" value="Metalloproteases ('zincins'), catalytic domain"/>
    <property type="match status" value="1"/>
</dbReference>
<evidence type="ECO:0000256" key="9">
    <source>
        <dbReference type="SAM" id="Phobius"/>
    </source>
</evidence>
<evidence type="ECO:0000256" key="2">
    <source>
        <dbReference type="ARBA" id="ARBA00004401"/>
    </source>
</evidence>
<dbReference type="GeneID" id="112693425"/>
<evidence type="ECO:0000256" key="3">
    <source>
        <dbReference type="ARBA" id="ARBA00007357"/>
    </source>
</evidence>
<evidence type="ECO:0000256" key="8">
    <source>
        <dbReference type="ARBA" id="ARBA00023049"/>
    </source>
</evidence>
<name>A0A8B8GNU6_9HEMI</name>
<evidence type="ECO:0000259" key="11">
    <source>
        <dbReference type="Pfam" id="PF05649"/>
    </source>
</evidence>
<protein>
    <submittedName>
        <fullName evidence="13">Neprilysin-like isoform X1</fullName>
    </submittedName>
</protein>
<keyword evidence="7" id="KW-0862">Zinc</keyword>
<dbReference type="InterPro" id="IPR008753">
    <property type="entry name" value="Peptidase_M13_N"/>
</dbReference>
<dbReference type="InterPro" id="IPR018497">
    <property type="entry name" value="Peptidase_M13_C"/>
</dbReference>
<keyword evidence="9" id="KW-0812">Transmembrane</keyword>
<dbReference type="AlphaFoldDB" id="A0A8B8GNU6"/>
<organism evidence="12 13">
    <name type="scientific">Sipha flava</name>
    <name type="common">yellow sugarcane aphid</name>
    <dbReference type="NCBI Taxonomy" id="143950"/>
    <lineage>
        <taxon>Eukaryota</taxon>
        <taxon>Metazoa</taxon>
        <taxon>Ecdysozoa</taxon>
        <taxon>Arthropoda</taxon>
        <taxon>Hexapoda</taxon>
        <taxon>Insecta</taxon>
        <taxon>Pterygota</taxon>
        <taxon>Neoptera</taxon>
        <taxon>Paraneoptera</taxon>
        <taxon>Hemiptera</taxon>
        <taxon>Sternorrhyncha</taxon>
        <taxon>Aphidomorpha</taxon>
        <taxon>Aphidoidea</taxon>
        <taxon>Aphididae</taxon>
        <taxon>Sipha</taxon>
    </lineage>
</organism>
<dbReference type="GO" id="GO:0016485">
    <property type="term" value="P:protein processing"/>
    <property type="evidence" value="ECO:0007669"/>
    <property type="project" value="TreeGrafter"/>
</dbReference>
<keyword evidence="9" id="KW-0472">Membrane</keyword>
<evidence type="ECO:0000259" key="10">
    <source>
        <dbReference type="Pfam" id="PF01431"/>
    </source>
</evidence>
<evidence type="ECO:0000313" key="13">
    <source>
        <dbReference type="RefSeq" id="XP_025424271.1"/>
    </source>
</evidence>
<comment type="similarity">
    <text evidence="3">Belongs to the peptidase M13 family.</text>
</comment>
<dbReference type="GO" id="GO:0005886">
    <property type="term" value="C:plasma membrane"/>
    <property type="evidence" value="ECO:0007669"/>
    <property type="project" value="UniProtKB-SubCell"/>
</dbReference>
<feature type="domain" description="Peptidase M13 N-terminal" evidence="11">
    <location>
        <begin position="132"/>
        <end position="544"/>
    </location>
</feature>
<dbReference type="InterPro" id="IPR042089">
    <property type="entry name" value="Peptidase_M13_dom_2"/>
</dbReference>
<dbReference type="PROSITE" id="PS51885">
    <property type="entry name" value="NEPRILYSIN"/>
    <property type="match status" value="1"/>
</dbReference>
<dbReference type="GO" id="GO:0004222">
    <property type="term" value="F:metalloendopeptidase activity"/>
    <property type="evidence" value="ECO:0007669"/>
    <property type="project" value="InterPro"/>
</dbReference>
<dbReference type="RefSeq" id="XP_025424271.1">
    <property type="nucleotide sequence ID" value="XM_025568486.1"/>
</dbReference>
<evidence type="ECO:0000313" key="12">
    <source>
        <dbReference type="Proteomes" id="UP000694846"/>
    </source>
</evidence>
<keyword evidence="8" id="KW-0482">Metalloprotease</keyword>
<dbReference type="PANTHER" id="PTHR11733:SF237">
    <property type="entry name" value="NEPRILYSIN-LIKE 4"/>
    <property type="match status" value="1"/>
</dbReference>
<dbReference type="Gene3D" id="1.10.1380.10">
    <property type="entry name" value="Neutral endopeptidase , domain2"/>
    <property type="match status" value="1"/>
</dbReference>
<feature type="domain" description="Peptidase M13 C-terminal" evidence="10">
    <location>
        <begin position="606"/>
        <end position="804"/>
    </location>
</feature>
<dbReference type="InterPro" id="IPR000718">
    <property type="entry name" value="Peptidase_M13"/>
</dbReference>
<dbReference type="Pfam" id="PF05649">
    <property type="entry name" value="Peptidase_M13_N"/>
    <property type="match status" value="1"/>
</dbReference>
<comment type="cofactor">
    <cofactor evidence="1">
        <name>Zn(2+)</name>
        <dbReference type="ChEBI" id="CHEBI:29105"/>
    </cofactor>
</comment>
<dbReference type="Pfam" id="PF01431">
    <property type="entry name" value="Peptidase_M13"/>
    <property type="match status" value="1"/>
</dbReference>
<comment type="subcellular location">
    <subcellularLocation>
        <location evidence="2">Cell membrane</location>
        <topology evidence="2">Single-pass type II membrane protein</topology>
    </subcellularLocation>
</comment>
<evidence type="ECO:0000256" key="6">
    <source>
        <dbReference type="ARBA" id="ARBA00022801"/>
    </source>
</evidence>
<evidence type="ECO:0000256" key="1">
    <source>
        <dbReference type="ARBA" id="ARBA00001947"/>
    </source>
</evidence>
<sequence>MSFAGGGARGNGNDNLRDYNHRRSVAVQVVRDPSAEQPQVPYRMAPAQQHLQTDGFISVTSRKYRKFQELLHGRSVLERWLIVGIAVLSSVCFVLLVKRFRKGVASQTTCLSDECLISATTIMQSMNTAVDPCDNFFEFACGNWQNHYVSEPGQANSWFIERTRYISMGITKILGDLDRKNDLRSVKQARRLYRTCLNTDVLDEAGYEPVYKVLDRLGLPRTFPDFTTASYTNGSVFNVARTLALAQRYLSADILIQLSLEPDPVADRASLFLGPASGITSPLPESLGYHRRRPRASKAPDQTARVILLLKVRYMVSVIRELAADDTNNATALSKLALKILILESNLKRETDAEQPAKEFTFQSLKDFMSSNLSDISEDDMFDWQSFIDGLTEGTNITLTMNDVVFVRNPKYFIELQAQMINVPLEEFQQFIWWKVVEILIPHTTTTMARFKSSFFESIFPNLKKPSRKEVCMDVTKTFMNLPIAYEFYVRDDLSVTSVKVRKMLSQLQRAFKGMIEESKWTDRVTQQVTSKKVDAIKAEIGYPEIFETPEELEKLYEHIEIREDEYLQSMLDVKTFEVASVLQEWGKPIVTNHSLSILTDPLEVNAFYSRLHNSITIPAGILQMPFFYKGVDIVNYGAIGSILGHEMTHGFDIEGKNFDVNGKKTMWWSQGIIREYVKRAQCFIREYDQFMLNKNVYLNGTRTLAENMADNIGLRQSWLAYKIFQSENDVQLPGLKDYTSDKLFFLAYANVWCHKPDDGSSAVTEDDHSPNNVRVVGSLRNSREFADVWRCPVDSPMNPSKKCFVW</sequence>
<dbReference type="PANTHER" id="PTHR11733">
    <property type="entry name" value="ZINC METALLOPROTEASE FAMILY M13 NEPRILYSIN-RELATED"/>
    <property type="match status" value="1"/>
</dbReference>
<keyword evidence="5" id="KW-0479">Metal-binding</keyword>
<evidence type="ECO:0000256" key="5">
    <source>
        <dbReference type="ARBA" id="ARBA00022723"/>
    </source>
</evidence>
<proteinExistence type="inferred from homology"/>
<keyword evidence="9" id="KW-1133">Transmembrane helix</keyword>
<dbReference type="OrthoDB" id="6475849at2759"/>
<dbReference type="InterPro" id="IPR024079">
    <property type="entry name" value="MetalloPept_cat_dom_sf"/>
</dbReference>
<keyword evidence="6" id="KW-0378">Hydrolase</keyword>
<gene>
    <name evidence="13" type="primary">LOC112693425</name>
</gene>
<dbReference type="Gene3D" id="3.40.390.10">
    <property type="entry name" value="Collagenase (Catalytic Domain)"/>
    <property type="match status" value="1"/>
</dbReference>
<evidence type="ECO:0000256" key="7">
    <source>
        <dbReference type="ARBA" id="ARBA00022833"/>
    </source>
</evidence>
<keyword evidence="12" id="KW-1185">Reference proteome</keyword>
<evidence type="ECO:0000256" key="4">
    <source>
        <dbReference type="ARBA" id="ARBA00022670"/>
    </source>
</evidence>